<dbReference type="AlphaFoldDB" id="E1YEE0"/>
<gene>
    <name evidence="1" type="ORF">N47_B20450</name>
</gene>
<reference evidence="1" key="1">
    <citation type="journal article" date="2011" name="Environ. Microbiol.">
        <title>Genomic insights into the metabolic potential of the polycyclic aromatic hydrocarbon degrading sulfate-reducing Deltaproteobacterium N47.</title>
        <authorList>
            <person name="Bergmann F."/>
            <person name="Selesi D."/>
            <person name="Weinmaier T."/>
            <person name="Tischler P."/>
            <person name="Rattei T."/>
            <person name="Meckenstock R.U."/>
        </authorList>
    </citation>
    <scope>NUCLEOTIDE SEQUENCE</scope>
</reference>
<sequence>MFFYTQRFMSNMPRMNPEAAGETLEYLGGGLPDSSG</sequence>
<dbReference type="EMBL" id="FR695870">
    <property type="protein sequence ID" value="CBX28899.1"/>
    <property type="molecule type" value="Genomic_DNA"/>
</dbReference>
<proteinExistence type="predicted"/>
<evidence type="ECO:0000313" key="1">
    <source>
        <dbReference type="EMBL" id="CBX28899.1"/>
    </source>
</evidence>
<accession>E1YEE0</accession>
<organism evidence="1">
    <name type="scientific">uncultured Desulfobacterium sp</name>
    <dbReference type="NCBI Taxonomy" id="201089"/>
    <lineage>
        <taxon>Bacteria</taxon>
        <taxon>Pseudomonadati</taxon>
        <taxon>Thermodesulfobacteriota</taxon>
        <taxon>Desulfobacteria</taxon>
        <taxon>Desulfobacterales</taxon>
        <taxon>Desulfobacteriaceae</taxon>
        <taxon>Desulfobacterium</taxon>
        <taxon>environmental samples</taxon>
    </lineage>
</organism>
<name>E1YEE0_9BACT</name>
<protein>
    <submittedName>
        <fullName evidence="1">Uncharacterized protein</fullName>
    </submittedName>
</protein>